<evidence type="ECO:0000313" key="5">
    <source>
        <dbReference type="Proteomes" id="UP000076878"/>
    </source>
</evidence>
<dbReference type="InterPro" id="IPR011279">
    <property type="entry name" value="Chorismate_mutase_GmP"/>
</dbReference>
<accession>A0A143YX58</accession>
<organism evidence="3 5">
    <name type="scientific">Trichococcus ilyis</name>
    <dbReference type="NCBI Taxonomy" id="640938"/>
    <lineage>
        <taxon>Bacteria</taxon>
        <taxon>Bacillati</taxon>
        <taxon>Bacillota</taxon>
        <taxon>Bacilli</taxon>
        <taxon>Lactobacillales</taxon>
        <taxon>Carnobacteriaceae</taxon>
        <taxon>Trichococcus</taxon>
    </lineage>
</organism>
<keyword evidence="1" id="KW-0413">Isomerase</keyword>
<dbReference type="InterPro" id="IPR002701">
    <property type="entry name" value="CM_II_prokaryot"/>
</dbReference>
<evidence type="ECO:0000313" key="6">
    <source>
        <dbReference type="Proteomes" id="UP000199280"/>
    </source>
</evidence>
<evidence type="ECO:0000313" key="3">
    <source>
        <dbReference type="EMBL" id="CZQ99888.1"/>
    </source>
</evidence>
<evidence type="ECO:0000313" key="4">
    <source>
        <dbReference type="EMBL" id="SEJ72070.1"/>
    </source>
</evidence>
<dbReference type="NCBIfam" id="TIGR01805">
    <property type="entry name" value="CM_mono_grmpos"/>
    <property type="match status" value="1"/>
</dbReference>
<dbReference type="OrthoDB" id="9802281at2"/>
<dbReference type="STRING" id="640938.TR210_1676"/>
<dbReference type="EMBL" id="FNYT01000023">
    <property type="protein sequence ID" value="SEJ72070.1"/>
    <property type="molecule type" value="Genomic_DNA"/>
</dbReference>
<dbReference type="InterPro" id="IPR051331">
    <property type="entry name" value="Chorismate_mutase-related"/>
</dbReference>
<dbReference type="Proteomes" id="UP000076878">
    <property type="component" value="Unassembled WGS sequence"/>
</dbReference>
<protein>
    <submittedName>
        <fullName evidence="3 4">Chorismate mutase</fullName>
    </submittedName>
</protein>
<dbReference type="AlphaFoldDB" id="A0A143YX58"/>
<dbReference type="GO" id="GO:0004106">
    <property type="term" value="F:chorismate mutase activity"/>
    <property type="evidence" value="ECO:0007669"/>
    <property type="project" value="InterPro"/>
</dbReference>
<evidence type="ECO:0000256" key="1">
    <source>
        <dbReference type="ARBA" id="ARBA00023235"/>
    </source>
</evidence>
<proteinExistence type="predicted"/>
<dbReference type="SUPFAM" id="SSF48600">
    <property type="entry name" value="Chorismate mutase II"/>
    <property type="match status" value="1"/>
</dbReference>
<reference evidence="3 5" key="1">
    <citation type="submission" date="2016-02" db="EMBL/GenBank/DDBJ databases">
        <authorList>
            <person name="Wen L."/>
            <person name="He K."/>
            <person name="Yang H."/>
        </authorList>
    </citation>
    <scope>NUCLEOTIDE SEQUENCE [LARGE SCALE GENOMIC DNA]</scope>
    <source>
        <strain evidence="3">Trichococcus_R210</strain>
    </source>
</reference>
<feature type="domain" description="Chorismate mutase" evidence="2">
    <location>
        <begin position="1"/>
        <end position="86"/>
    </location>
</feature>
<dbReference type="PANTHER" id="PTHR38041:SF1">
    <property type="entry name" value="CHORISMATE MUTASE"/>
    <property type="match status" value="1"/>
</dbReference>
<dbReference type="Proteomes" id="UP000199280">
    <property type="component" value="Unassembled WGS sequence"/>
</dbReference>
<dbReference type="EMBL" id="FJNB01000012">
    <property type="protein sequence ID" value="CZQ99888.1"/>
    <property type="molecule type" value="Genomic_DNA"/>
</dbReference>
<name>A0A143YX58_9LACT</name>
<dbReference type="InterPro" id="IPR036263">
    <property type="entry name" value="Chorismate_II_sf"/>
</dbReference>
<reference evidence="4 6" key="2">
    <citation type="submission" date="2016-10" db="EMBL/GenBank/DDBJ databases">
        <authorList>
            <person name="Varghese N."/>
            <person name="Submissions S."/>
        </authorList>
    </citation>
    <scope>NUCLEOTIDE SEQUENCE [LARGE SCALE GENOMIC DNA]</scope>
    <source>
        <strain evidence="4 6">DSM 22150</strain>
    </source>
</reference>
<dbReference type="GO" id="GO:0046417">
    <property type="term" value="P:chorismate metabolic process"/>
    <property type="evidence" value="ECO:0007669"/>
    <property type="project" value="InterPro"/>
</dbReference>
<keyword evidence="6" id="KW-1185">Reference proteome</keyword>
<dbReference type="PANTHER" id="PTHR38041">
    <property type="entry name" value="CHORISMATE MUTASE"/>
    <property type="match status" value="1"/>
</dbReference>
<dbReference type="Pfam" id="PF01817">
    <property type="entry name" value="CM_2"/>
    <property type="match status" value="1"/>
</dbReference>
<evidence type="ECO:0000259" key="2">
    <source>
        <dbReference type="PROSITE" id="PS51168"/>
    </source>
</evidence>
<dbReference type="Gene3D" id="1.20.59.10">
    <property type="entry name" value="Chorismate mutase"/>
    <property type="match status" value="1"/>
</dbReference>
<dbReference type="SMART" id="SM00830">
    <property type="entry name" value="CM_2"/>
    <property type="match status" value="1"/>
</dbReference>
<dbReference type="PROSITE" id="PS51168">
    <property type="entry name" value="CHORISMATE_MUT_2"/>
    <property type="match status" value="1"/>
</dbReference>
<sequence>MFEKERAEIDAIDQELVKLFERRMDAVTEIARIKKEHRLPILDQSREDRVLEKVRRLTENKDYEDSMEDLFRSLMTITKAFETKQNQE</sequence>
<dbReference type="GO" id="GO:0009697">
    <property type="term" value="P:salicylic acid biosynthetic process"/>
    <property type="evidence" value="ECO:0007669"/>
    <property type="project" value="TreeGrafter"/>
</dbReference>
<dbReference type="InterPro" id="IPR036979">
    <property type="entry name" value="CM_dom_sf"/>
</dbReference>
<gene>
    <name evidence="4" type="ORF">SAMN05216375_12333</name>
    <name evidence="3" type="ORF">TR210_1676</name>
</gene>
<dbReference type="RefSeq" id="WP_068623069.1">
    <property type="nucleotide sequence ID" value="NZ_FJNB01000012.1"/>
</dbReference>